<dbReference type="OrthoDB" id="5327538at2759"/>
<evidence type="ECO:0000313" key="1">
    <source>
        <dbReference type="EMBL" id="OJJ83413.1"/>
    </source>
</evidence>
<evidence type="ECO:0008006" key="3">
    <source>
        <dbReference type="Google" id="ProtNLM"/>
    </source>
</evidence>
<proteinExistence type="predicted"/>
<dbReference type="EMBL" id="KV878899">
    <property type="protein sequence ID" value="OJJ83413.1"/>
    <property type="molecule type" value="Genomic_DNA"/>
</dbReference>
<organism evidence="1 2">
    <name type="scientific">Aspergillus glaucus CBS 516.65</name>
    <dbReference type="NCBI Taxonomy" id="1160497"/>
    <lineage>
        <taxon>Eukaryota</taxon>
        <taxon>Fungi</taxon>
        <taxon>Dikarya</taxon>
        <taxon>Ascomycota</taxon>
        <taxon>Pezizomycotina</taxon>
        <taxon>Eurotiomycetes</taxon>
        <taxon>Eurotiomycetidae</taxon>
        <taxon>Eurotiales</taxon>
        <taxon>Aspergillaceae</taxon>
        <taxon>Aspergillus</taxon>
        <taxon>Aspergillus subgen. Aspergillus</taxon>
    </lineage>
</organism>
<protein>
    <recommendedName>
        <fullName evidence="3">AN1-type domain-containing protein</fullName>
    </recommendedName>
</protein>
<dbReference type="RefSeq" id="XP_022400111.1">
    <property type="nucleotide sequence ID" value="XM_022545129.1"/>
</dbReference>
<dbReference type="VEuPathDB" id="FungiDB:ASPGLDRAFT_398011"/>
<dbReference type="GeneID" id="34461390"/>
<dbReference type="Proteomes" id="UP000184300">
    <property type="component" value="Unassembled WGS sequence"/>
</dbReference>
<dbReference type="STRING" id="1160497.A0A1L9VHQ4"/>
<gene>
    <name evidence="1" type="ORF">ASPGLDRAFT_398011</name>
</gene>
<dbReference type="SUPFAM" id="SSF118310">
    <property type="entry name" value="AN1-like Zinc finger"/>
    <property type="match status" value="1"/>
</dbReference>
<name>A0A1L9VHQ4_ASPGL</name>
<sequence length="65" mass="7700">MAMWTRGFKNCSKPSVRTYGECILCDRHLCAQHLGPEYNTCPKWEMTNYTTLLLRKQKERKLATF</sequence>
<reference evidence="2" key="1">
    <citation type="journal article" date="2017" name="Genome Biol.">
        <title>Comparative genomics reveals high biological diversity and specific adaptations in the industrially and medically important fungal genus Aspergillus.</title>
        <authorList>
            <person name="de Vries R.P."/>
            <person name="Riley R."/>
            <person name="Wiebenga A."/>
            <person name="Aguilar-Osorio G."/>
            <person name="Amillis S."/>
            <person name="Uchima C.A."/>
            <person name="Anderluh G."/>
            <person name="Asadollahi M."/>
            <person name="Askin M."/>
            <person name="Barry K."/>
            <person name="Battaglia E."/>
            <person name="Bayram O."/>
            <person name="Benocci T."/>
            <person name="Braus-Stromeyer S.A."/>
            <person name="Caldana C."/>
            <person name="Canovas D."/>
            <person name="Cerqueira G.C."/>
            <person name="Chen F."/>
            <person name="Chen W."/>
            <person name="Choi C."/>
            <person name="Clum A."/>
            <person name="Dos Santos R.A."/>
            <person name="Damasio A.R."/>
            <person name="Diallinas G."/>
            <person name="Emri T."/>
            <person name="Fekete E."/>
            <person name="Flipphi M."/>
            <person name="Freyberg S."/>
            <person name="Gallo A."/>
            <person name="Gournas C."/>
            <person name="Habgood R."/>
            <person name="Hainaut M."/>
            <person name="Harispe M.L."/>
            <person name="Henrissat B."/>
            <person name="Hilden K.S."/>
            <person name="Hope R."/>
            <person name="Hossain A."/>
            <person name="Karabika E."/>
            <person name="Karaffa L."/>
            <person name="Karanyi Z."/>
            <person name="Krasevec N."/>
            <person name="Kuo A."/>
            <person name="Kusch H."/>
            <person name="LaButti K."/>
            <person name="Lagendijk E.L."/>
            <person name="Lapidus A."/>
            <person name="Levasseur A."/>
            <person name="Lindquist E."/>
            <person name="Lipzen A."/>
            <person name="Logrieco A.F."/>
            <person name="MacCabe A."/>
            <person name="Maekelae M.R."/>
            <person name="Malavazi I."/>
            <person name="Melin P."/>
            <person name="Meyer V."/>
            <person name="Mielnichuk N."/>
            <person name="Miskei M."/>
            <person name="Molnar A.P."/>
            <person name="Mule G."/>
            <person name="Ngan C.Y."/>
            <person name="Orejas M."/>
            <person name="Orosz E."/>
            <person name="Ouedraogo J.P."/>
            <person name="Overkamp K.M."/>
            <person name="Park H.-S."/>
            <person name="Perrone G."/>
            <person name="Piumi F."/>
            <person name="Punt P.J."/>
            <person name="Ram A.F."/>
            <person name="Ramon A."/>
            <person name="Rauscher S."/>
            <person name="Record E."/>
            <person name="Riano-Pachon D.M."/>
            <person name="Robert V."/>
            <person name="Roehrig J."/>
            <person name="Ruller R."/>
            <person name="Salamov A."/>
            <person name="Salih N.S."/>
            <person name="Samson R.A."/>
            <person name="Sandor E."/>
            <person name="Sanguinetti M."/>
            <person name="Schuetze T."/>
            <person name="Sepcic K."/>
            <person name="Shelest E."/>
            <person name="Sherlock G."/>
            <person name="Sophianopoulou V."/>
            <person name="Squina F.M."/>
            <person name="Sun H."/>
            <person name="Susca A."/>
            <person name="Todd R.B."/>
            <person name="Tsang A."/>
            <person name="Unkles S.E."/>
            <person name="van de Wiele N."/>
            <person name="van Rossen-Uffink D."/>
            <person name="Oliveira J.V."/>
            <person name="Vesth T.C."/>
            <person name="Visser J."/>
            <person name="Yu J.-H."/>
            <person name="Zhou M."/>
            <person name="Andersen M.R."/>
            <person name="Archer D.B."/>
            <person name="Baker S.E."/>
            <person name="Benoit I."/>
            <person name="Brakhage A.A."/>
            <person name="Braus G.H."/>
            <person name="Fischer R."/>
            <person name="Frisvad J.C."/>
            <person name="Goldman G.H."/>
            <person name="Houbraken J."/>
            <person name="Oakley B."/>
            <person name="Pocsi I."/>
            <person name="Scazzocchio C."/>
            <person name="Seiboth B."/>
            <person name="vanKuyk P.A."/>
            <person name="Wortman J."/>
            <person name="Dyer P.S."/>
            <person name="Grigoriev I.V."/>
        </authorList>
    </citation>
    <scope>NUCLEOTIDE SEQUENCE [LARGE SCALE GENOMIC DNA]</scope>
    <source>
        <strain evidence="2">CBS 516.65</strain>
    </source>
</reference>
<evidence type="ECO:0000313" key="2">
    <source>
        <dbReference type="Proteomes" id="UP000184300"/>
    </source>
</evidence>
<dbReference type="AlphaFoldDB" id="A0A1L9VHQ4"/>
<dbReference type="InterPro" id="IPR035896">
    <property type="entry name" value="AN1-like_Znf"/>
</dbReference>
<keyword evidence="2" id="KW-1185">Reference proteome</keyword>
<accession>A0A1L9VHQ4</accession>